<reference evidence="2" key="1">
    <citation type="journal article" date="2019" name="Int. J. Syst. Evol. Microbiol.">
        <title>The Global Catalogue of Microorganisms (GCM) 10K type strain sequencing project: providing services to taxonomists for standard genome sequencing and annotation.</title>
        <authorList>
            <consortium name="The Broad Institute Genomics Platform"/>
            <consortium name="The Broad Institute Genome Sequencing Center for Infectious Disease"/>
            <person name="Wu L."/>
            <person name="Ma J."/>
        </authorList>
    </citation>
    <scope>NUCLEOTIDE SEQUENCE [LARGE SCALE GENOMIC DNA]</scope>
    <source>
        <strain evidence="2">KCTC 52141</strain>
    </source>
</reference>
<protein>
    <submittedName>
        <fullName evidence="1">DUF6151 family protein</fullName>
    </submittedName>
</protein>
<proteinExistence type="predicted"/>
<organism evidence="1 2">
    <name type="scientific">Gilvimarinus japonicus</name>
    <dbReference type="NCBI Taxonomy" id="1796469"/>
    <lineage>
        <taxon>Bacteria</taxon>
        <taxon>Pseudomonadati</taxon>
        <taxon>Pseudomonadota</taxon>
        <taxon>Gammaproteobacteria</taxon>
        <taxon>Cellvibrionales</taxon>
        <taxon>Cellvibrionaceae</taxon>
        <taxon>Gilvimarinus</taxon>
    </lineage>
</organism>
<dbReference type="InterPro" id="IPR046149">
    <property type="entry name" value="DUF6151"/>
</dbReference>
<evidence type="ECO:0000313" key="1">
    <source>
        <dbReference type="EMBL" id="MFC3155461.1"/>
    </source>
</evidence>
<comment type="caution">
    <text evidence="1">The sequence shown here is derived from an EMBL/GenBank/DDBJ whole genome shotgun (WGS) entry which is preliminary data.</text>
</comment>
<evidence type="ECO:0000313" key="2">
    <source>
        <dbReference type="Proteomes" id="UP001595548"/>
    </source>
</evidence>
<keyword evidence="2" id="KW-1185">Reference proteome</keyword>
<dbReference type="Gene3D" id="3.90.1590.10">
    <property type="entry name" value="glutathione-dependent formaldehyde- activating enzyme (gfa)"/>
    <property type="match status" value="1"/>
</dbReference>
<dbReference type="Pfam" id="PF19648">
    <property type="entry name" value="DUF6151"/>
    <property type="match status" value="1"/>
</dbReference>
<dbReference type="EMBL" id="JBHRTL010000006">
    <property type="protein sequence ID" value="MFC3155461.1"/>
    <property type="molecule type" value="Genomic_DNA"/>
</dbReference>
<dbReference type="RefSeq" id="WP_382416162.1">
    <property type="nucleotide sequence ID" value="NZ_AP031500.1"/>
</dbReference>
<gene>
    <name evidence="1" type="ORF">ACFOEB_09655</name>
</gene>
<accession>A0ABV7HRM2</accession>
<sequence length="191" mass="20784">MVSTVALECSCGAVKGELAVVPGAFFHVHCLCCDCQRYAEHLGNEAAILDEYGGTELFQTYPAHMKITQGHDNIQAVQLTPKGIYRWHTRCCQMPLANTVRSAAVPFVGVPVTFMKFASEQDKQAVLGPVSLKAFGRYGKGTVPDDVHPRFPLAFMPKILAFMVKGKVTGKSSPSAFFDGKAPVVEVQTLY</sequence>
<name>A0ABV7HRM2_9GAMM</name>
<dbReference type="Proteomes" id="UP001595548">
    <property type="component" value="Unassembled WGS sequence"/>
</dbReference>